<dbReference type="InterPro" id="IPR045175">
    <property type="entry name" value="M28_fam"/>
</dbReference>
<evidence type="ECO:0000313" key="3">
    <source>
        <dbReference type="Proteomes" id="UP000280668"/>
    </source>
</evidence>
<reference evidence="2 3" key="1">
    <citation type="submission" date="2018-11" db="EMBL/GenBank/DDBJ databases">
        <title>Sequencing the genomes of 1000 actinobacteria strains.</title>
        <authorList>
            <person name="Klenk H.-P."/>
        </authorList>
    </citation>
    <scope>NUCLEOTIDE SEQUENCE [LARGE SCALE GENOMIC DNA]</scope>
    <source>
        <strain evidence="2 3">DSM 11294</strain>
    </source>
</reference>
<dbReference type="EMBL" id="RKHK01000001">
    <property type="protein sequence ID" value="ROR71989.1"/>
    <property type="molecule type" value="Genomic_DNA"/>
</dbReference>
<evidence type="ECO:0000313" key="2">
    <source>
        <dbReference type="EMBL" id="ROR71989.1"/>
    </source>
</evidence>
<dbReference type="GO" id="GO:0008235">
    <property type="term" value="F:metalloexopeptidase activity"/>
    <property type="evidence" value="ECO:0007669"/>
    <property type="project" value="InterPro"/>
</dbReference>
<dbReference type="SUPFAM" id="SSF53187">
    <property type="entry name" value="Zn-dependent exopeptidases"/>
    <property type="match status" value="1"/>
</dbReference>
<feature type="domain" description="Peptidase M28" evidence="1">
    <location>
        <begin position="65"/>
        <end position="293"/>
    </location>
</feature>
<sequence>MDNVAHLDLAARLGGYISALSSIGPRHAGLPSSVTATRAFLTASLEKLGYHVEHQQYGPSPHQVNLIAEVGSDHPRSTPILEIGAHWDTVPDSPGADDNASGVAGLLAIARTLAADPPPEARRRIRLCLFAEEEVPGCPGSTAHLARANERGDLIDGAIVLEMIGYRDAAPGSQRFPETLASLAASAGAVPAGGHLPDRADFLAAVGDVGAEEYLTALTTAARGLGLPILPLAVPSGASGDAARSDHASYWAAGRPGVMVTDTANFRNPHYHQPSDLPQTLDLDFATLTTRAVMGAIRVLTDDHR</sequence>
<dbReference type="InterPro" id="IPR007484">
    <property type="entry name" value="Peptidase_M28"/>
</dbReference>
<dbReference type="PANTHER" id="PTHR12147:SF26">
    <property type="entry name" value="PEPTIDASE M28 DOMAIN-CONTAINING PROTEIN"/>
    <property type="match status" value="1"/>
</dbReference>
<dbReference type="OrthoDB" id="345880at2"/>
<organism evidence="2 3">
    <name type="scientific">Bogoriella caseilytica</name>
    <dbReference type="NCBI Taxonomy" id="56055"/>
    <lineage>
        <taxon>Bacteria</taxon>
        <taxon>Bacillati</taxon>
        <taxon>Actinomycetota</taxon>
        <taxon>Actinomycetes</taxon>
        <taxon>Micrococcales</taxon>
        <taxon>Bogoriellaceae</taxon>
        <taxon>Bogoriella</taxon>
    </lineage>
</organism>
<dbReference type="GO" id="GO:0006508">
    <property type="term" value="P:proteolysis"/>
    <property type="evidence" value="ECO:0007669"/>
    <property type="project" value="InterPro"/>
</dbReference>
<dbReference type="RefSeq" id="WP_123302627.1">
    <property type="nucleotide sequence ID" value="NZ_RKHK01000001.1"/>
</dbReference>
<dbReference type="AlphaFoldDB" id="A0A3N2B9P2"/>
<dbReference type="PANTHER" id="PTHR12147">
    <property type="entry name" value="METALLOPEPTIDASE M28 FAMILY MEMBER"/>
    <property type="match status" value="1"/>
</dbReference>
<dbReference type="Proteomes" id="UP000280668">
    <property type="component" value="Unassembled WGS sequence"/>
</dbReference>
<evidence type="ECO:0000259" key="1">
    <source>
        <dbReference type="Pfam" id="PF04389"/>
    </source>
</evidence>
<keyword evidence="3" id="KW-1185">Reference proteome</keyword>
<protein>
    <submittedName>
        <fullName evidence="2">Peptidase M28-like protein</fullName>
    </submittedName>
</protein>
<dbReference type="Gene3D" id="3.40.630.10">
    <property type="entry name" value="Zn peptidases"/>
    <property type="match status" value="1"/>
</dbReference>
<gene>
    <name evidence="2" type="ORF">EDD31_0331</name>
</gene>
<accession>A0A3N2B9P2</accession>
<dbReference type="Pfam" id="PF04389">
    <property type="entry name" value="Peptidase_M28"/>
    <property type="match status" value="1"/>
</dbReference>
<comment type="caution">
    <text evidence="2">The sequence shown here is derived from an EMBL/GenBank/DDBJ whole genome shotgun (WGS) entry which is preliminary data.</text>
</comment>
<proteinExistence type="predicted"/>
<name>A0A3N2B9P2_9MICO</name>